<dbReference type="SMART" id="SM00225">
    <property type="entry name" value="BTB"/>
    <property type="match status" value="1"/>
</dbReference>
<feature type="compositionally biased region" description="Low complexity" evidence="1">
    <location>
        <begin position="562"/>
        <end position="581"/>
    </location>
</feature>
<dbReference type="PANTHER" id="PTHR24410">
    <property type="entry name" value="HL07962P-RELATED"/>
    <property type="match status" value="1"/>
</dbReference>
<dbReference type="SUPFAM" id="SSF54695">
    <property type="entry name" value="POZ domain"/>
    <property type="match status" value="1"/>
</dbReference>
<dbReference type="AlphaFoldDB" id="A0A9W4SM85"/>
<evidence type="ECO:0000313" key="5">
    <source>
        <dbReference type="Proteomes" id="UP001153678"/>
    </source>
</evidence>
<name>A0A9W4SM85_9GLOM</name>
<feature type="domain" description="BTB" evidence="2">
    <location>
        <begin position="23"/>
        <end position="96"/>
    </location>
</feature>
<keyword evidence="5" id="KW-1185">Reference proteome</keyword>
<evidence type="ECO:0000313" key="4">
    <source>
        <dbReference type="EMBL" id="CAI2173735.1"/>
    </source>
</evidence>
<dbReference type="Pfam" id="PF00651">
    <property type="entry name" value="BTB"/>
    <property type="match status" value="1"/>
</dbReference>
<protein>
    <submittedName>
        <fullName evidence="4">19210_t:CDS:1</fullName>
    </submittedName>
</protein>
<feature type="region of interest" description="Disordered" evidence="1">
    <location>
        <begin position="562"/>
        <end position="596"/>
    </location>
</feature>
<dbReference type="InterPro" id="IPR006571">
    <property type="entry name" value="TLDc_dom"/>
</dbReference>
<dbReference type="PROSITE" id="PS51886">
    <property type="entry name" value="TLDC"/>
    <property type="match status" value="1"/>
</dbReference>
<evidence type="ECO:0000256" key="1">
    <source>
        <dbReference type="SAM" id="MobiDB-lite"/>
    </source>
</evidence>
<dbReference type="CDD" id="cd14733">
    <property type="entry name" value="BACK"/>
    <property type="match status" value="1"/>
</dbReference>
<dbReference type="Gene3D" id="3.30.710.10">
    <property type="entry name" value="Potassium Channel Kv1.1, Chain A"/>
    <property type="match status" value="1"/>
</dbReference>
<dbReference type="InterPro" id="IPR000210">
    <property type="entry name" value="BTB/POZ_dom"/>
</dbReference>
<dbReference type="Proteomes" id="UP001153678">
    <property type="component" value="Unassembled WGS sequence"/>
</dbReference>
<dbReference type="InterPro" id="IPR051481">
    <property type="entry name" value="BTB-POZ/Galectin-3-binding"/>
</dbReference>
<dbReference type="Pfam" id="PF07534">
    <property type="entry name" value="TLD"/>
    <property type="match status" value="1"/>
</dbReference>
<comment type="caution">
    <text evidence="4">The sequence shown here is derived from an EMBL/GenBank/DDBJ whole genome shotgun (WGS) entry which is preliminary data.</text>
</comment>
<evidence type="ECO:0000259" key="2">
    <source>
        <dbReference type="PROSITE" id="PS50097"/>
    </source>
</evidence>
<proteinExistence type="predicted"/>
<dbReference type="PROSITE" id="PS50097">
    <property type="entry name" value="BTB"/>
    <property type="match status" value="1"/>
</dbReference>
<dbReference type="PANTHER" id="PTHR24410:SF23">
    <property type="entry name" value="BTB DOMAIN-CONTAINING PROTEIN-RELATED"/>
    <property type="match status" value="1"/>
</dbReference>
<evidence type="ECO:0000259" key="3">
    <source>
        <dbReference type="PROSITE" id="PS51886"/>
    </source>
</evidence>
<sequence length="596" mass="68286">MVYEFFPSLSQNLSHLLDEADDYNTIITVGENPNTKEFRAHSIILRARSPYFKSALSKNWVSEKNNMINFTKPNISPTVFEMIIRYMYGGILDLNKQNGADILELLVASDELLIDELIIFIQQYLIEKQVDWLQQNFLNVLLIAYQSESCKKLLEYCLEIICKNPETLFNSPNFPTLDKSILLRLFEEALQIEEVELWNYLVKWGIAQTLELKGKRTTDLDNWSESDFLALKNTLDQFISHIRFFEISSIDFHDNVWPFREVLPKKLFESIISFHMANVQPQDMLAPRYSKISVDSNIIKSKHATILTNWIQRKDANARIPIDNKYKFNLIYRGSRDGYDNNTIRSKCSGHGACILVIKIKENETIIGGYNPIGWNFNGHNPNNYSREWRGARGGRGRGSYRVNIRHENYWVKSSESFIFSLGDGKSLKNPKISRVVNSNNAIYESRFNNIALNFGNSDLIINGNAGTCIRQYYDSSILDAIKFNIDEMEMFYQDQTDGWVVAKNDNNDSFCVVSNNDTWIAPQSSWNTSYSSFGLSDALGNANNVLWRGAFASTSNSGLWDAPNPNDSWDNPPNANNSSWGDESNDDSWGADHSN</sequence>
<dbReference type="Gene3D" id="1.25.40.420">
    <property type="match status" value="1"/>
</dbReference>
<accession>A0A9W4SM85</accession>
<dbReference type="CDD" id="cd18186">
    <property type="entry name" value="BTB_POZ_ZBTB_KLHL-like"/>
    <property type="match status" value="1"/>
</dbReference>
<organism evidence="4 5">
    <name type="scientific">Funneliformis geosporum</name>
    <dbReference type="NCBI Taxonomy" id="1117311"/>
    <lineage>
        <taxon>Eukaryota</taxon>
        <taxon>Fungi</taxon>
        <taxon>Fungi incertae sedis</taxon>
        <taxon>Mucoromycota</taxon>
        <taxon>Glomeromycotina</taxon>
        <taxon>Glomeromycetes</taxon>
        <taxon>Glomerales</taxon>
        <taxon>Glomeraceae</taxon>
        <taxon>Funneliformis</taxon>
    </lineage>
</organism>
<dbReference type="EMBL" id="CAMKVN010001107">
    <property type="protein sequence ID" value="CAI2173735.1"/>
    <property type="molecule type" value="Genomic_DNA"/>
</dbReference>
<feature type="domain" description="TLDc" evidence="3">
    <location>
        <begin position="297"/>
        <end position="495"/>
    </location>
</feature>
<reference evidence="4" key="1">
    <citation type="submission" date="2022-08" db="EMBL/GenBank/DDBJ databases">
        <authorList>
            <person name="Kallberg Y."/>
            <person name="Tangrot J."/>
            <person name="Rosling A."/>
        </authorList>
    </citation>
    <scope>NUCLEOTIDE SEQUENCE</scope>
    <source>
        <strain evidence="4">Wild A</strain>
    </source>
</reference>
<gene>
    <name evidence="4" type="ORF">FWILDA_LOCUS6237</name>
</gene>
<dbReference type="InterPro" id="IPR011333">
    <property type="entry name" value="SKP1/BTB/POZ_sf"/>
</dbReference>